<dbReference type="GO" id="GO:0004029">
    <property type="term" value="F:aldehyde dehydrogenase (NAD+) activity"/>
    <property type="evidence" value="ECO:0007669"/>
    <property type="project" value="TreeGrafter"/>
</dbReference>
<dbReference type="InterPro" id="IPR016040">
    <property type="entry name" value="NAD(P)-bd_dom"/>
</dbReference>
<reference evidence="2" key="2">
    <citation type="journal article" date="2020" name="Microorganisms">
        <title>Osmotic Adaptation and Compatible Solute Biosynthesis of Phototrophic Bacteria as Revealed from Genome Analyses.</title>
        <authorList>
            <person name="Imhoff J.F."/>
            <person name="Rahn T."/>
            <person name="Kunzel S."/>
            <person name="Keller A."/>
            <person name="Neulinger S.C."/>
        </authorList>
    </citation>
    <scope>NUCLEOTIDE SEQUENCE</scope>
    <source>
        <strain evidence="2">DSM 4395</strain>
    </source>
</reference>
<name>A0AAJ0UI83_HALSE</name>
<dbReference type="AlphaFoldDB" id="A0AAJ0UI83"/>
<protein>
    <submittedName>
        <fullName evidence="2">Nucleoside-diphosphate sugar epimerase</fullName>
    </submittedName>
</protein>
<organism evidence="2 3">
    <name type="scientific">Halochromatium salexigens</name>
    <name type="common">Chromatium salexigens</name>
    <dbReference type="NCBI Taxonomy" id="49447"/>
    <lineage>
        <taxon>Bacteria</taxon>
        <taxon>Pseudomonadati</taxon>
        <taxon>Pseudomonadota</taxon>
        <taxon>Gammaproteobacteria</taxon>
        <taxon>Chromatiales</taxon>
        <taxon>Chromatiaceae</taxon>
        <taxon>Halochromatium</taxon>
    </lineage>
</organism>
<evidence type="ECO:0000313" key="3">
    <source>
        <dbReference type="Proteomes" id="UP001296967"/>
    </source>
</evidence>
<dbReference type="PANTHER" id="PTHR48079">
    <property type="entry name" value="PROTEIN YEEZ"/>
    <property type="match status" value="1"/>
</dbReference>
<dbReference type="EMBL" id="NHSF01000070">
    <property type="protein sequence ID" value="MBK5931806.1"/>
    <property type="molecule type" value="Genomic_DNA"/>
</dbReference>
<gene>
    <name evidence="2" type="ORF">CCR82_15050</name>
</gene>
<dbReference type="InterPro" id="IPR036291">
    <property type="entry name" value="NAD(P)-bd_dom_sf"/>
</dbReference>
<accession>A0AAJ0UI83</accession>
<evidence type="ECO:0000313" key="2">
    <source>
        <dbReference type="EMBL" id="MBK5931806.1"/>
    </source>
</evidence>
<keyword evidence="3" id="KW-1185">Reference proteome</keyword>
<sequence length="473" mass="52362">MTQPPRRARVAVAGANGFIGTALCPLLAERFEVVALTRSPARARTPDPEGLVHWRQCDLFCARELSAALTDIDVAVYLVHSLAPSSRLTQARPRDMDLVLADNFARAAASNGLEQIVFVSGVMPESFHFSPLLWSRREVEMVLGSRGTPVTALRASLVMGPGGTGPGLLLDLVRRLPVLLLPPAADSSTRPIALRDLVRAILHCLGRPERFRGAFDIGGADVLSYETMLRETAEVLGLRRRFIKVPLLPVGLASLTARAVSGAPAAMVGAIVESLPQDTRMRDNPVQQAIAPDALGFRAALEASIDPSSKRLLPSPRARLQEQDRERMREQSLVRSIQRAILPPGQDAAWLAGNYFRWLGRCCWPLVRSRVADNGDVEVWSRLPRLRMLALRRMAHESTPERQIYEIAGGLLARAGDGRARFEFQTLLDGRYTMTAIHDYAPALPWYLYMLTQALAHRLVMRRYQSRLARLAR</sequence>
<dbReference type="Gene3D" id="3.40.50.720">
    <property type="entry name" value="NAD(P)-binding Rossmann-like Domain"/>
    <property type="match status" value="1"/>
</dbReference>
<dbReference type="Pfam" id="PF13460">
    <property type="entry name" value="NAD_binding_10"/>
    <property type="match status" value="1"/>
</dbReference>
<dbReference type="Proteomes" id="UP001296967">
    <property type="component" value="Unassembled WGS sequence"/>
</dbReference>
<dbReference type="RefSeq" id="WP_201246641.1">
    <property type="nucleotide sequence ID" value="NZ_NHSF01000070.1"/>
</dbReference>
<evidence type="ECO:0000259" key="1">
    <source>
        <dbReference type="Pfam" id="PF13460"/>
    </source>
</evidence>
<feature type="domain" description="NAD(P)-binding" evidence="1">
    <location>
        <begin position="14"/>
        <end position="123"/>
    </location>
</feature>
<proteinExistence type="predicted"/>
<dbReference type="PANTHER" id="PTHR48079:SF6">
    <property type="entry name" value="NAD(P)-BINDING DOMAIN-CONTAINING PROTEIN-RELATED"/>
    <property type="match status" value="1"/>
</dbReference>
<dbReference type="GO" id="GO:0005737">
    <property type="term" value="C:cytoplasm"/>
    <property type="evidence" value="ECO:0007669"/>
    <property type="project" value="TreeGrafter"/>
</dbReference>
<comment type="caution">
    <text evidence="2">The sequence shown here is derived from an EMBL/GenBank/DDBJ whole genome shotgun (WGS) entry which is preliminary data.</text>
</comment>
<reference evidence="2" key="1">
    <citation type="submission" date="2017-05" db="EMBL/GenBank/DDBJ databases">
        <authorList>
            <person name="Imhoff J.F."/>
            <person name="Rahn T."/>
            <person name="Kuenzel S."/>
            <person name="Neulinger S.C."/>
        </authorList>
    </citation>
    <scope>NUCLEOTIDE SEQUENCE</scope>
    <source>
        <strain evidence="2">DSM 4395</strain>
    </source>
</reference>
<dbReference type="SUPFAM" id="SSF51735">
    <property type="entry name" value="NAD(P)-binding Rossmann-fold domains"/>
    <property type="match status" value="1"/>
</dbReference>
<dbReference type="InterPro" id="IPR051783">
    <property type="entry name" value="NAD(P)-dependent_oxidoreduct"/>
</dbReference>